<evidence type="ECO:0000259" key="3">
    <source>
        <dbReference type="Pfam" id="PF03372"/>
    </source>
</evidence>
<dbReference type="PANTHER" id="PTHR43380:SF1">
    <property type="entry name" value="2-OXOISOVALERATE DEHYDROGENASE SUBUNIT ALPHA, MITOCHONDRIAL"/>
    <property type="match status" value="1"/>
</dbReference>
<dbReference type="InterPro" id="IPR001017">
    <property type="entry name" value="DH_E1"/>
</dbReference>
<dbReference type="InterPro" id="IPR005135">
    <property type="entry name" value="Endo/exonuclease/phosphatase"/>
</dbReference>
<proteinExistence type="predicted"/>
<dbReference type="Proteomes" id="UP000663843">
    <property type="component" value="Unassembled WGS sequence"/>
</dbReference>
<dbReference type="CDD" id="cd02000">
    <property type="entry name" value="TPP_E1_PDC_ADC_BCADC"/>
    <property type="match status" value="1"/>
</dbReference>
<name>A0A8H2WC21_9AGAM</name>
<dbReference type="InterPro" id="IPR029061">
    <property type="entry name" value="THDP-binding"/>
</dbReference>
<accession>A0A8H2WC21</accession>
<dbReference type="InterPro" id="IPR036691">
    <property type="entry name" value="Endo/exonu/phosph_ase_sf"/>
</dbReference>
<dbReference type="InterPro" id="IPR050771">
    <property type="entry name" value="Alpha-ketoacid_DH_E1_comp"/>
</dbReference>
<dbReference type="FunFam" id="3.40.50.970:FF:000055">
    <property type="entry name" value="2-oxoisovalerate dehydrogenase subunit alpha"/>
    <property type="match status" value="1"/>
</dbReference>
<gene>
    <name evidence="4" type="ORF">RDB_LOCUS12415</name>
</gene>
<evidence type="ECO:0000259" key="2">
    <source>
        <dbReference type="Pfam" id="PF00676"/>
    </source>
</evidence>
<feature type="domain" description="Dehydrogenase E1 component" evidence="2">
    <location>
        <begin position="501"/>
        <end position="814"/>
    </location>
</feature>
<sequence length="863" mass="95645">MTACGSAALVANSTSIMELTIASFNIRYDTQAFNIVPIGSEGGIFPQVNVSNVEWGERPWYQRRGPLVDQVLWENPSVIGFQEVLWNQIGDLAELLGEGWDWTGVCRNDGKRQGEAVPIFWRKDIATLQSVEHFWLSTTPEKPGSIGWDAGQTRMATLAEFKTVESNLPFYVFNTHYDERGLQARTESSKLILKHVNELVDRVSPSGSAPLIFLVGDLNSPDTEDGYRSLTRWRYVDDGARSKQDGHTFFLDSRHELHTRVSNFNAARLLGARYGDWLATFTGFGEHDHRNVIDVVLVADTGAVAAVSPSSKHTIGEAQAVLQTTQKQWAVTRYGVIPNRFEGGFLACLNYDTKNAATLFSFLPPGQRYHVATENDPSAFVTRTISIHFKGVIRLPLRPTTSSTMNRTLALRLARRAQLPKQLVKAVNSRAASGTAPEAPDQARYGHLRGAPSSAITTKMHFFNSVLESKSIPTYQVMDSSGAVIEGAEVPEIDKDFARRMYEKMLLLPALDTVLYNMTSHGEEASVIGSAAALSDTDEVLGQYREMGVLLWRDFGIARVMAQCCGNEADKSTKGRQMPVHFSSPDHHFHTISSPLATQIPQAAGVAYALKRDPARRGKDVAVCYFGDGAASEGDFHAGLGMASVLGGRKQSLVCTCFSGIDRNQASVFICRNNGFAISTPTTEQYAGDGIASRGPGYGMTTIRVDGNDVLAVLGAVREARRRALAGGDGGQAVLVECMSYRVGHHSTSDDSFAYRPKQEVEDWKKIDNPHYRFRKFLESRGWWSHEEEEALKAEQKRQVMEEFKKAEAMKRPPLSELFTDVYEDGNSGEPWNVSEQRAELKAHLDKYGNVWEPYIKELAKFK</sequence>
<evidence type="ECO:0000313" key="5">
    <source>
        <dbReference type="Proteomes" id="UP000663843"/>
    </source>
</evidence>
<dbReference type="PANTHER" id="PTHR43380">
    <property type="entry name" value="2-OXOISOVALERATE DEHYDROGENASE SUBUNIT ALPHA, MITOCHONDRIAL"/>
    <property type="match status" value="1"/>
</dbReference>
<reference evidence="4" key="1">
    <citation type="submission" date="2021-01" db="EMBL/GenBank/DDBJ databases">
        <authorList>
            <person name="Kaushik A."/>
        </authorList>
    </citation>
    <scope>NUCLEOTIDE SEQUENCE</scope>
    <source>
        <strain evidence="4">AG2-2IIIB</strain>
    </source>
</reference>
<dbReference type="CDD" id="cd09083">
    <property type="entry name" value="EEP-1"/>
    <property type="match status" value="1"/>
</dbReference>
<dbReference type="GO" id="GO:0009083">
    <property type="term" value="P:branched-chain amino acid catabolic process"/>
    <property type="evidence" value="ECO:0007669"/>
    <property type="project" value="TreeGrafter"/>
</dbReference>
<dbReference type="GO" id="GO:0016624">
    <property type="term" value="F:oxidoreductase activity, acting on the aldehyde or oxo group of donors, disulfide as acceptor"/>
    <property type="evidence" value="ECO:0007669"/>
    <property type="project" value="InterPro"/>
</dbReference>
<dbReference type="Pfam" id="PF00676">
    <property type="entry name" value="E1_dh"/>
    <property type="match status" value="1"/>
</dbReference>
<dbReference type="SUPFAM" id="SSF56219">
    <property type="entry name" value="DNase I-like"/>
    <property type="match status" value="1"/>
</dbReference>
<feature type="domain" description="Endonuclease/exonuclease/phosphatase" evidence="3">
    <location>
        <begin position="64"/>
        <end position="303"/>
    </location>
</feature>
<dbReference type="Gene3D" id="3.40.50.970">
    <property type="match status" value="1"/>
</dbReference>
<comment type="caution">
    <text evidence="4">The sequence shown here is derived from an EMBL/GenBank/DDBJ whole genome shotgun (WGS) entry which is preliminary data.</text>
</comment>
<dbReference type="EMBL" id="CAJMWT010000895">
    <property type="protein sequence ID" value="CAE6361682.1"/>
    <property type="molecule type" value="Genomic_DNA"/>
</dbReference>
<organism evidence="4 5">
    <name type="scientific">Rhizoctonia solani</name>
    <dbReference type="NCBI Taxonomy" id="456999"/>
    <lineage>
        <taxon>Eukaryota</taxon>
        <taxon>Fungi</taxon>
        <taxon>Dikarya</taxon>
        <taxon>Basidiomycota</taxon>
        <taxon>Agaricomycotina</taxon>
        <taxon>Agaricomycetes</taxon>
        <taxon>Cantharellales</taxon>
        <taxon>Ceratobasidiaceae</taxon>
        <taxon>Rhizoctonia</taxon>
    </lineage>
</organism>
<dbReference type="AlphaFoldDB" id="A0A8H2WC21"/>
<evidence type="ECO:0000256" key="1">
    <source>
        <dbReference type="ARBA" id="ARBA00023002"/>
    </source>
</evidence>
<dbReference type="Pfam" id="PF03372">
    <property type="entry name" value="Exo_endo_phos"/>
    <property type="match status" value="1"/>
</dbReference>
<dbReference type="Gene3D" id="3.60.10.10">
    <property type="entry name" value="Endonuclease/exonuclease/phosphatase"/>
    <property type="match status" value="1"/>
</dbReference>
<keyword evidence="1" id="KW-0560">Oxidoreductase</keyword>
<protein>
    <recommendedName>
        <fullName evidence="6">Branched-chain alpha-keto acid dehydrogenase E1 component alpha chain</fullName>
    </recommendedName>
</protein>
<dbReference type="SUPFAM" id="SSF52518">
    <property type="entry name" value="Thiamin diphosphate-binding fold (THDP-binding)"/>
    <property type="match status" value="1"/>
</dbReference>
<evidence type="ECO:0000313" key="4">
    <source>
        <dbReference type="EMBL" id="CAE6361682.1"/>
    </source>
</evidence>
<evidence type="ECO:0008006" key="6">
    <source>
        <dbReference type="Google" id="ProtNLM"/>
    </source>
</evidence>